<keyword evidence="4" id="KW-0472">Membrane</keyword>
<sequence>MNRKWFRKLLLSYLPVFFVVTTILFVVFFQTLNEQNRKDAIKANEFLAQQVVHFTDNSLKSISYRVINEILTEPDVSAFFNHDKIDVYGNIKAIQVMEDLKFSYPIIDSIYFVRMKDGLVLGDGSAALNEFPDKPLIEQYAQKKAATKWTGKRAYKSYPDVAGVEVVTFVQPVPYYTDNTKGFFVVNVGLEKLTQSITQMYSTDTSYVRLLDGAGMNLLGGEADSAETKEVFSNYISPYTGWQVESGPIEKGFVRLTLGLYNVWIILAIAAVLFGVVWVIYVTKRNYKPIGQLVSLIKTSSLIQADAEDKEDKNELGFIHSALEHLMDETRKVKQQNAEHAILQKKHRFHEALDGNVPVTEQKWRSDLQQYKLDVEGMRAFVQVLEIDRYQAFIASNTGHDQSIFKFLLSSIVQETVSQHEASVWAEWTTDRQLTAIVWVPGGDRNMREIRGLIAGTIVNWVNHNLSFTVTIGQEGGADTLEEIRNVYEKACNLLQYKALLGTGRLIAPEDVVRPLERNLEYFNTIHAFAQALRSSDPNWNKHLDDLFRQIRASVCTRKEIDSLLQFLFQHVNRLFQELSKEYRNLWRDMENGLSELEKQWETVEELQEGCSRIYEQASAAMQTLRECSRSRSVVVEIRSFIEEHYANPDLSLEYLSEIFDLNAKNISKLFKDEFGENFVDFLIGLRMHNAKRKLLETASSLQEISLGVGYYNYNSFNRAFKNNVGVSPSDFRRQAVQAAQAQARTS</sequence>
<dbReference type="Proteomes" id="UP000570361">
    <property type="component" value="Unassembled WGS sequence"/>
</dbReference>
<feature type="transmembrane region" description="Helical" evidence="4">
    <location>
        <begin position="260"/>
        <end position="281"/>
    </location>
</feature>
<evidence type="ECO:0000313" key="7">
    <source>
        <dbReference type="Proteomes" id="UP000570361"/>
    </source>
</evidence>
<keyword evidence="7" id="KW-1185">Reference proteome</keyword>
<organism evidence="6 7">
    <name type="scientific">Paenibacillus phyllosphaerae</name>
    <dbReference type="NCBI Taxonomy" id="274593"/>
    <lineage>
        <taxon>Bacteria</taxon>
        <taxon>Bacillati</taxon>
        <taxon>Bacillota</taxon>
        <taxon>Bacilli</taxon>
        <taxon>Bacillales</taxon>
        <taxon>Paenibacillaceae</taxon>
        <taxon>Paenibacillus</taxon>
    </lineage>
</organism>
<proteinExistence type="predicted"/>
<keyword evidence="1" id="KW-0805">Transcription regulation</keyword>
<dbReference type="InterPro" id="IPR009057">
    <property type="entry name" value="Homeodomain-like_sf"/>
</dbReference>
<feature type="domain" description="HTH araC/xylS-type" evidence="5">
    <location>
        <begin position="636"/>
        <end position="735"/>
    </location>
</feature>
<evidence type="ECO:0000313" key="6">
    <source>
        <dbReference type="EMBL" id="MBB3109674.1"/>
    </source>
</evidence>
<keyword evidence="4" id="KW-0812">Transmembrane</keyword>
<dbReference type="InterPro" id="IPR018062">
    <property type="entry name" value="HTH_AraC-typ_CS"/>
</dbReference>
<dbReference type="GO" id="GO:0003700">
    <property type="term" value="F:DNA-binding transcription factor activity"/>
    <property type="evidence" value="ECO:0007669"/>
    <property type="project" value="InterPro"/>
</dbReference>
<evidence type="ECO:0000256" key="3">
    <source>
        <dbReference type="ARBA" id="ARBA00023163"/>
    </source>
</evidence>
<evidence type="ECO:0000259" key="5">
    <source>
        <dbReference type="PROSITE" id="PS01124"/>
    </source>
</evidence>
<dbReference type="EMBL" id="JACHXK010000003">
    <property type="protein sequence ID" value="MBB3109674.1"/>
    <property type="molecule type" value="Genomic_DNA"/>
</dbReference>
<dbReference type="PROSITE" id="PS01124">
    <property type="entry name" value="HTH_ARAC_FAMILY_2"/>
    <property type="match status" value="1"/>
</dbReference>
<dbReference type="SMART" id="SM00342">
    <property type="entry name" value="HTH_ARAC"/>
    <property type="match status" value="1"/>
</dbReference>
<gene>
    <name evidence="6" type="ORF">FHS18_001737</name>
</gene>
<dbReference type="GO" id="GO:0043565">
    <property type="term" value="F:sequence-specific DNA binding"/>
    <property type="evidence" value="ECO:0007669"/>
    <property type="project" value="InterPro"/>
</dbReference>
<accession>A0A7W5AWB5</accession>
<protein>
    <submittedName>
        <fullName evidence="6">AraC-like DNA-binding protein</fullName>
    </submittedName>
</protein>
<reference evidence="6 7" key="1">
    <citation type="submission" date="2020-08" db="EMBL/GenBank/DDBJ databases">
        <title>Genomic Encyclopedia of Type Strains, Phase III (KMG-III): the genomes of soil and plant-associated and newly described type strains.</title>
        <authorList>
            <person name="Whitman W."/>
        </authorList>
    </citation>
    <scope>NUCLEOTIDE SEQUENCE [LARGE SCALE GENOMIC DNA]</scope>
    <source>
        <strain evidence="6 7">CECT 5862</strain>
    </source>
</reference>
<evidence type="ECO:0000256" key="1">
    <source>
        <dbReference type="ARBA" id="ARBA00023015"/>
    </source>
</evidence>
<evidence type="ECO:0000256" key="2">
    <source>
        <dbReference type="ARBA" id="ARBA00023125"/>
    </source>
</evidence>
<dbReference type="RefSeq" id="WP_183599000.1">
    <property type="nucleotide sequence ID" value="NZ_JACHXK010000003.1"/>
</dbReference>
<dbReference type="SUPFAM" id="SSF46689">
    <property type="entry name" value="Homeodomain-like"/>
    <property type="match status" value="1"/>
</dbReference>
<dbReference type="PROSITE" id="PS00041">
    <property type="entry name" value="HTH_ARAC_FAMILY_1"/>
    <property type="match status" value="1"/>
</dbReference>
<dbReference type="AlphaFoldDB" id="A0A7W5AWB5"/>
<feature type="transmembrane region" description="Helical" evidence="4">
    <location>
        <begin position="12"/>
        <end position="32"/>
    </location>
</feature>
<keyword evidence="2 6" id="KW-0238">DNA-binding</keyword>
<name>A0A7W5AWB5_9BACL</name>
<dbReference type="Pfam" id="PF12833">
    <property type="entry name" value="HTH_18"/>
    <property type="match status" value="1"/>
</dbReference>
<dbReference type="PANTHER" id="PTHR43280:SF2">
    <property type="entry name" value="HTH-TYPE TRANSCRIPTIONAL REGULATOR EXSA"/>
    <property type="match status" value="1"/>
</dbReference>
<keyword evidence="4" id="KW-1133">Transmembrane helix</keyword>
<comment type="caution">
    <text evidence="6">The sequence shown here is derived from an EMBL/GenBank/DDBJ whole genome shotgun (WGS) entry which is preliminary data.</text>
</comment>
<dbReference type="Gene3D" id="1.10.10.60">
    <property type="entry name" value="Homeodomain-like"/>
    <property type="match status" value="2"/>
</dbReference>
<dbReference type="PANTHER" id="PTHR43280">
    <property type="entry name" value="ARAC-FAMILY TRANSCRIPTIONAL REGULATOR"/>
    <property type="match status" value="1"/>
</dbReference>
<keyword evidence="3" id="KW-0804">Transcription</keyword>
<dbReference type="InterPro" id="IPR018060">
    <property type="entry name" value="HTH_AraC"/>
</dbReference>
<evidence type="ECO:0000256" key="4">
    <source>
        <dbReference type="SAM" id="Phobius"/>
    </source>
</evidence>